<sequence length="248" mass="30003">MLQNILLSNTTASNTIDKIDQSNQLVEVQKFVGNLKCLNKENDINIKNEDYCKRINWFFSILDKWEAAGIEVPITSIDIQFGDIDDEKYKKKMKATCKWTAKYIKIYNYYIPKIKIEIENSLLQGECKYYILVQLYHISRAMEYFELIMPYNLNYKNNYKELIFKYNLIRYRLPYLFKYFDLCKRFIDLIEVIIEFYIQKLDNTSNITQILLEMSKEIFFIVNNCKKYYKNINEMTKLLETYEENIIE</sequence>
<evidence type="ECO:0000313" key="1">
    <source>
        <dbReference type="EMBL" id="WUR02510.1"/>
    </source>
</evidence>
<evidence type="ECO:0000313" key="2">
    <source>
        <dbReference type="Proteomes" id="UP001334084"/>
    </source>
</evidence>
<dbReference type="Proteomes" id="UP001334084">
    <property type="component" value="Chromosome 2"/>
</dbReference>
<protein>
    <submittedName>
        <fullName evidence="1">Uncharacterized protein</fullName>
    </submittedName>
</protein>
<dbReference type="EMBL" id="CP142727">
    <property type="protein sequence ID" value="WUR02510.1"/>
    <property type="molecule type" value="Genomic_DNA"/>
</dbReference>
<proteinExistence type="predicted"/>
<dbReference type="RefSeq" id="XP_065328655.1">
    <property type="nucleotide sequence ID" value="XM_065472583.1"/>
</dbReference>
<reference evidence="1" key="1">
    <citation type="journal article" date="2024" name="BMC Genomics">
        <title>Functional annotation of a divergent genome using sequence and structure-based similarity.</title>
        <authorList>
            <person name="Svedberg D."/>
            <person name="Winiger R.R."/>
            <person name="Berg A."/>
            <person name="Sharma H."/>
            <person name="Tellgren-Roth C."/>
            <person name="Debrunner-Vossbrinck B.A."/>
            <person name="Vossbrinck C.R."/>
            <person name="Barandun J."/>
        </authorList>
    </citation>
    <scope>NUCLEOTIDE SEQUENCE</scope>
    <source>
        <strain evidence="1">Illinois isolate</strain>
    </source>
</reference>
<name>A0AAX4J996_9MICR</name>
<accession>A0AAX4J996</accession>
<dbReference type="GeneID" id="90540327"/>
<dbReference type="AlphaFoldDB" id="A0AAX4J996"/>
<gene>
    <name evidence="1" type="ORF">VNE69_02037</name>
</gene>
<organism evidence="1 2">
    <name type="scientific">Vairimorpha necatrix</name>
    <dbReference type="NCBI Taxonomy" id="6039"/>
    <lineage>
        <taxon>Eukaryota</taxon>
        <taxon>Fungi</taxon>
        <taxon>Fungi incertae sedis</taxon>
        <taxon>Microsporidia</taxon>
        <taxon>Nosematidae</taxon>
        <taxon>Vairimorpha</taxon>
    </lineage>
</organism>
<dbReference type="KEGG" id="vnx:VNE69_02037"/>
<keyword evidence="2" id="KW-1185">Reference proteome</keyword>